<name>A0ACB6QHI1_9PLEO</name>
<organism evidence="1 2">
    <name type="scientific">Lindgomyces ingoldianus</name>
    <dbReference type="NCBI Taxonomy" id="673940"/>
    <lineage>
        <taxon>Eukaryota</taxon>
        <taxon>Fungi</taxon>
        <taxon>Dikarya</taxon>
        <taxon>Ascomycota</taxon>
        <taxon>Pezizomycotina</taxon>
        <taxon>Dothideomycetes</taxon>
        <taxon>Pleosporomycetidae</taxon>
        <taxon>Pleosporales</taxon>
        <taxon>Lindgomycetaceae</taxon>
        <taxon>Lindgomyces</taxon>
    </lineage>
</organism>
<evidence type="ECO:0000313" key="1">
    <source>
        <dbReference type="EMBL" id="KAF2466453.1"/>
    </source>
</evidence>
<gene>
    <name evidence="1" type="ORF">BDR25DRAFT_237663</name>
</gene>
<reference evidence="1" key="1">
    <citation type="journal article" date="2020" name="Stud. Mycol.">
        <title>101 Dothideomycetes genomes: a test case for predicting lifestyles and emergence of pathogens.</title>
        <authorList>
            <person name="Haridas S."/>
            <person name="Albert R."/>
            <person name="Binder M."/>
            <person name="Bloem J."/>
            <person name="Labutti K."/>
            <person name="Salamov A."/>
            <person name="Andreopoulos B."/>
            <person name="Baker S."/>
            <person name="Barry K."/>
            <person name="Bills G."/>
            <person name="Bluhm B."/>
            <person name="Cannon C."/>
            <person name="Castanera R."/>
            <person name="Culley D."/>
            <person name="Daum C."/>
            <person name="Ezra D."/>
            <person name="Gonzalez J."/>
            <person name="Henrissat B."/>
            <person name="Kuo A."/>
            <person name="Liang C."/>
            <person name="Lipzen A."/>
            <person name="Lutzoni F."/>
            <person name="Magnuson J."/>
            <person name="Mondo S."/>
            <person name="Nolan M."/>
            <person name="Ohm R."/>
            <person name="Pangilinan J."/>
            <person name="Park H.-J."/>
            <person name="Ramirez L."/>
            <person name="Alfaro M."/>
            <person name="Sun H."/>
            <person name="Tritt A."/>
            <person name="Yoshinaga Y."/>
            <person name="Zwiers L.-H."/>
            <person name="Turgeon B."/>
            <person name="Goodwin S."/>
            <person name="Spatafora J."/>
            <person name="Crous P."/>
            <person name="Grigoriev I."/>
        </authorList>
    </citation>
    <scope>NUCLEOTIDE SEQUENCE</scope>
    <source>
        <strain evidence="1">ATCC 200398</strain>
    </source>
</reference>
<sequence length="157" mass="17126">MGDCSDFPEGAAPLPDEDTWEKFDAMDEYSSFAHNAVTPSGYVKIFEDFNSTVVSMNYIGVWTLYAYEPQLCADSCTEQPGCKAFNIYVSRDPSKDPGPNCPNPPSVSNFRCALYSSEISVADATNDGQVQPPADANGDMFIIKHKGSNGMMLLILL</sequence>
<protein>
    <submittedName>
        <fullName evidence="1">Uncharacterized protein</fullName>
    </submittedName>
</protein>
<dbReference type="EMBL" id="MU003525">
    <property type="protein sequence ID" value="KAF2466453.1"/>
    <property type="molecule type" value="Genomic_DNA"/>
</dbReference>
<comment type="caution">
    <text evidence="1">The sequence shown here is derived from an EMBL/GenBank/DDBJ whole genome shotgun (WGS) entry which is preliminary data.</text>
</comment>
<keyword evidence="2" id="KW-1185">Reference proteome</keyword>
<accession>A0ACB6QHI1</accession>
<evidence type="ECO:0000313" key="2">
    <source>
        <dbReference type="Proteomes" id="UP000799755"/>
    </source>
</evidence>
<proteinExistence type="predicted"/>
<dbReference type="Proteomes" id="UP000799755">
    <property type="component" value="Unassembled WGS sequence"/>
</dbReference>